<reference evidence="3" key="1">
    <citation type="submission" date="2020-02" db="EMBL/GenBank/DDBJ databases">
        <authorList>
            <person name="Olsen N.S."/>
            <person name="Forero-Junco L."/>
            <person name="Kot W."/>
            <person name="Hansen L.H."/>
        </authorList>
    </citation>
    <scope>NUCLEOTIDE SEQUENCE [LARGE SCALE GENOMIC DNA]</scope>
</reference>
<dbReference type="EMBL" id="MT119361">
    <property type="protein sequence ID" value="QIQ66331.1"/>
    <property type="molecule type" value="Genomic_DNA"/>
</dbReference>
<evidence type="ECO:0000313" key="3">
    <source>
        <dbReference type="Proteomes" id="UP000502113"/>
    </source>
</evidence>
<protein>
    <submittedName>
        <fullName evidence="2">Uncharacterized protein</fullName>
    </submittedName>
</protein>
<sequence length="78" mass="8982">MKDWIKAIFLGVFQVMLFIIVPTIFLGLMAGFMYLFIIYALIPIKEYMPTILLSILSISVFIIVLLSIVDAHDRMKNN</sequence>
<keyword evidence="3" id="KW-1185">Reference proteome</keyword>
<organism evidence="2 3">
    <name type="scientific">Enterococcus phage vipetofem</name>
    <dbReference type="NCBI Taxonomy" id="2719594"/>
    <lineage>
        <taxon>Viruses</taxon>
        <taxon>Duplodnaviria</taxon>
        <taxon>Heunggongvirae</taxon>
        <taxon>Uroviricota</taxon>
        <taxon>Caudoviricetes</taxon>
        <taxon>Andrewesvirinae</taxon>
        <taxon>Vipetofemvirus</taxon>
        <taxon>Vipetofemvirus vipetofem</taxon>
    </lineage>
</organism>
<dbReference type="Proteomes" id="UP000502113">
    <property type="component" value="Segment"/>
</dbReference>
<keyword evidence="1" id="KW-0472">Membrane</keyword>
<keyword evidence="1" id="KW-0812">Transmembrane</keyword>
<accession>A0A6G9LMW4</accession>
<evidence type="ECO:0000313" key="2">
    <source>
        <dbReference type="EMBL" id="QIQ66331.1"/>
    </source>
</evidence>
<proteinExistence type="predicted"/>
<feature type="transmembrane region" description="Helical" evidence="1">
    <location>
        <begin position="12"/>
        <end position="41"/>
    </location>
</feature>
<keyword evidence="1" id="KW-1133">Transmembrane helix</keyword>
<feature type="transmembrane region" description="Helical" evidence="1">
    <location>
        <begin position="47"/>
        <end position="69"/>
    </location>
</feature>
<name>A0A6G9LMW4_9CAUD</name>
<evidence type="ECO:0000256" key="1">
    <source>
        <dbReference type="SAM" id="Phobius"/>
    </source>
</evidence>
<gene>
    <name evidence="2" type="ORF">vipetofem_33</name>
</gene>